<feature type="domain" description="ATP-cone" evidence="4">
    <location>
        <begin position="1"/>
        <end position="82"/>
    </location>
</feature>
<dbReference type="InterPro" id="IPR011856">
    <property type="entry name" value="tRNA_endonuc-like_dom_sf"/>
</dbReference>
<evidence type="ECO:0000256" key="2">
    <source>
        <dbReference type="ARBA" id="ARBA00022840"/>
    </source>
</evidence>
<dbReference type="PROSITE" id="PS51161">
    <property type="entry name" value="ATP_CONE"/>
    <property type="match status" value="1"/>
</dbReference>
<comment type="caution">
    <text evidence="5">The sequence shown here is derived from an EMBL/GenBank/DDBJ whole genome shotgun (WGS) entry which is preliminary data.</text>
</comment>
<dbReference type="InterPro" id="IPR005144">
    <property type="entry name" value="ATP-cone_dom"/>
</dbReference>
<dbReference type="AlphaFoldDB" id="A0A7C1SX52"/>
<reference evidence="5" key="1">
    <citation type="journal article" date="2020" name="mSystems">
        <title>Genome- and Community-Level Interaction Insights into Carbon Utilization and Element Cycling Functions of Hydrothermarchaeota in Hydrothermal Sediment.</title>
        <authorList>
            <person name="Zhou Z."/>
            <person name="Liu Y."/>
            <person name="Xu W."/>
            <person name="Pan J."/>
            <person name="Luo Z.H."/>
            <person name="Li M."/>
        </authorList>
    </citation>
    <scope>NUCLEOTIDE SEQUENCE [LARGE SCALE GENOMIC DNA]</scope>
    <source>
        <strain evidence="5">HyVt-369</strain>
    </source>
</reference>
<dbReference type="GO" id="GO:0005524">
    <property type="term" value="F:ATP binding"/>
    <property type="evidence" value="ECO:0007669"/>
    <property type="project" value="UniProtKB-UniRule"/>
</dbReference>
<dbReference type="InterPro" id="IPR011335">
    <property type="entry name" value="Restrct_endonuc-II-like"/>
</dbReference>
<evidence type="ECO:0000256" key="3">
    <source>
        <dbReference type="PROSITE-ProRule" id="PRU00492"/>
    </source>
</evidence>
<accession>A0A7C1SX52</accession>
<dbReference type="EMBL" id="DRHL01000022">
    <property type="protein sequence ID" value="HEB13441.1"/>
    <property type="molecule type" value="Genomic_DNA"/>
</dbReference>
<dbReference type="Proteomes" id="UP000885695">
    <property type="component" value="Unassembled WGS sequence"/>
</dbReference>
<organism evidence="5">
    <name type="scientific">candidate division CPR3 bacterium</name>
    <dbReference type="NCBI Taxonomy" id="2268181"/>
    <lineage>
        <taxon>Bacteria</taxon>
        <taxon>Bacteria division CPR3</taxon>
    </lineage>
</organism>
<keyword evidence="1 3" id="KW-0547">Nucleotide-binding</keyword>
<evidence type="ECO:0000259" key="4">
    <source>
        <dbReference type="PROSITE" id="PS51161"/>
    </source>
</evidence>
<sequence>MQITKASGKVEEFSRVKLERSLRRSGATAAEVKAVADVVERKMRTKMATHRLYKLAYSELERIRPKAAAVYSLREAIMELGPEGFLFEQYVGAVLKEYGYTIKRGRMVKGKCVSHEIDLMAEKGNITFIIELKYHNKRGIRSDVKVTMYLYARFLDIHLGHTKESSHKPWLMTNTKFTKSAIAYAECMGVKMTGWRYPSKEGLQDLIEKKGLYPVTVLPSVNRFVRDALTEHSVFFAKDLSVLSSREVQKRFGVNADIAKKLVKESNTLA</sequence>
<protein>
    <submittedName>
        <fullName evidence="5">ATPase</fullName>
    </submittedName>
</protein>
<dbReference type="Pfam" id="PF22357">
    <property type="entry name" value="AF1548-like_C"/>
    <property type="match status" value="1"/>
</dbReference>
<gene>
    <name evidence="5" type="ORF">ENI13_00500</name>
</gene>
<dbReference type="SUPFAM" id="SSF52980">
    <property type="entry name" value="Restriction endonuclease-like"/>
    <property type="match status" value="1"/>
</dbReference>
<dbReference type="Gene3D" id="3.40.1350.10">
    <property type="match status" value="1"/>
</dbReference>
<name>A0A7C1SX52_UNCC3</name>
<evidence type="ECO:0000313" key="5">
    <source>
        <dbReference type="EMBL" id="HEB13441.1"/>
    </source>
</evidence>
<proteinExistence type="predicted"/>
<dbReference type="InterPro" id="IPR054374">
    <property type="entry name" value="AF1548-like_C"/>
</dbReference>
<keyword evidence="2 3" id="KW-0067">ATP-binding</keyword>
<evidence type="ECO:0000256" key="1">
    <source>
        <dbReference type="ARBA" id="ARBA00022741"/>
    </source>
</evidence>
<dbReference type="GO" id="GO:0003676">
    <property type="term" value="F:nucleic acid binding"/>
    <property type="evidence" value="ECO:0007669"/>
    <property type="project" value="InterPro"/>
</dbReference>